<accession>A0A078AQJ1</accession>
<dbReference type="Proteomes" id="UP000039865">
    <property type="component" value="Unassembled WGS sequence"/>
</dbReference>
<keyword evidence="2" id="KW-1185">Reference proteome</keyword>
<evidence type="ECO:0000313" key="1">
    <source>
        <dbReference type="EMBL" id="CDW84211.1"/>
    </source>
</evidence>
<organism evidence="1 2">
    <name type="scientific">Stylonychia lemnae</name>
    <name type="common">Ciliate</name>
    <dbReference type="NCBI Taxonomy" id="5949"/>
    <lineage>
        <taxon>Eukaryota</taxon>
        <taxon>Sar</taxon>
        <taxon>Alveolata</taxon>
        <taxon>Ciliophora</taxon>
        <taxon>Intramacronucleata</taxon>
        <taxon>Spirotrichea</taxon>
        <taxon>Stichotrichia</taxon>
        <taxon>Sporadotrichida</taxon>
        <taxon>Oxytrichidae</taxon>
        <taxon>Stylonychinae</taxon>
        <taxon>Stylonychia</taxon>
    </lineage>
</organism>
<proteinExistence type="predicted"/>
<protein>
    <submittedName>
        <fullName evidence="1">Uncharacterized protein</fullName>
    </submittedName>
</protein>
<dbReference type="InParanoid" id="A0A078AQJ1"/>
<reference evidence="1 2" key="1">
    <citation type="submission" date="2014-06" db="EMBL/GenBank/DDBJ databases">
        <authorList>
            <person name="Swart Estienne"/>
        </authorList>
    </citation>
    <scope>NUCLEOTIDE SEQUENCE [LARGE SCALE GENOMIC DNA]</scope>
    <source>
        <strain evidence="1 2">130c</strain>
    </source>
</reference>
<sequence length="73" mass="8440">MIRRMLKVIKMQSLTITKKIKFRATIQTQDKTVITENAVLRAVYVAFHALIYAVKNKRDKVTAFVAVIDEKCQ</sequence>
<gene>
    <name evidence="1" type="primary">Contig13275.g14168</name>
    <name evidence="1" type="ORF">STYLEM_13268</name>
</gene>
<name>A0A078AQJ1_STYLE</name>
<dbReference type="EMBL" id="CCKQ01012591">
    <property type="protein sequence ID" value="CDW84211.1"/>
    <property type="molecule type" value="Genomic_DNA"/>
</dbReference>
<dbReference type="AlphaFoldDB" id="A0A078AQJ1"/>
<evidence type="ECO:0000313" key="2">
    <source>
        <dbReference type="Proteomes" id="UP000039865"/>
    </source>
</evidence>